<name>A0ACB9R052_9MYRT</name>
<sequence>MAAAAAEVVVVPFFGQGHLLPSIELCNRLSSRNFKVILVISSNLSSSVPSSLRFLPLLHVLEIPSSLPPPPPSSFSPGEGNVPDPMQGHRHHHSQLSEGLGKYLSSRPEVSVPNRPLFAVVDVMMGWTGELFASHRIPTVGFFTSGACSAALELAMWKVGLEDFKPGEIRPLPGLPGDMALVESDIKQRPHGPPNLRDEPKGPGGPPGQGFLPPPGGPGPKFMGPPKPGQQPPWLEEAGGSVALMFNTCDDLEGPFIEYIAEQVNKPVWGVGPLLPETYWKSTGSLLHDQEIRANRQSSVTENDVIRWLDKKPCGSVLYVAFGSEVGPTLEEYPQLAAALEESNHPFIWAIQHGAGRRGPPRAMKPGLEPGDDKDSGYFPTGLDQKVGDRGLIIRGWAPQLLILSHPSTGGFLSHCGWNSTVEAVGRGVPFLTWPIRGDQYHNAKLLINHLKVGLPISKDMSRMVVKGDIIKGIESLMSDTGVKERAAALRVNFEHGFPRSSNAALDEFARFTCRRSGGQ</sequence>
<comment type="caution">
    <text evidence="1">The sequence shown here is derived from an EMBL/GenBank/DDBJ whole genome shotgun (WGS) entry which is preliminary data.</text>
</comment>
<evidence type="ECO:0000313" key="2">
    <source>
        <dbReference type="Proteomes" id="UP001057402"/>
    </source>
</evidence>
<gene>
    <name evidence="1" type="ORF">MLD38_009963</name>
</gene>
<dbReference type="EMBL" id="CM042883">
    <property type="protein sequence ID" value="KAI4371636.1"/>
    <property type="molecule type" value="Genomic_DNA"/>
</dbReference>
<reference evidence="2" key="1">
    <citation type="journal article" date="2023" name="Front. Plant Sci.">
        <title>Chromosomal-level genome assembly of Melastoma candidum provides insights into trichome evolution.</title>
        <authorList>
            <person name="Zhong Y."/>
            <person name="Wu W."/>
            <person name="Sun C."/>
            <person name="Zou P."/>
            <person name="Liu Y."/>
            <person name="Dai S."/>
            <person name="Zhou R."/>
        </authorList>
    </citation>
    <scope>NUCLEOTIDE SEQUENCE [LARGE SCALE GENOMIC DNA]</scope>
</reference>
<dbReference type="Proteomes" id="UP001057402">
    <property type="component" value="Chromosome 4"/>
</dbReference>
<protein>
    <submittedName>
        <fullName evidence="1">Uncharacterized protein</fullName>
    </submittedName>
</protein>
<organism evidence="1 2">
    <name type="scientific">Melastoma candidum</name>
    <dbReference type="NCBI Taxonomy" id="119954"/>
    <lineage>
        <taxon>Eukaryota</taxon>
        <taxon>Viridiplantae</taxon>
        <taxon>Streptophyta</taxon>
        <taxon>Embryophyta</taxon>
        <taxon>Tracheophyta</taxon>
        <taxon>Spermatophyta</taxon>
        <taxon>Magnoliopsida</taxon>
        <taxon>eudicotyledons</taxon>
        <taxon>Gunneridae</taxon>
        <taxon>Pentapetalae</taxon>
        <taxon>rosids</taxon>
        <taxon>malvids</taxon>
        <taxon>Myrtales</taxon>
        <taxon>Melastomataceae</taxon>
        <taxon>Melastomatoideae</taxon>
        <taxon>Melastomateae</taxon>
        <taxon>Melastoma</taxon>
    </lineage>
</organism>
<accession>A0ACB9R052</accession>
<keyword evidence="2" id="KW-1185">Reference proteome</keyword>
<proteinExistence type="predicted"/>
<evidence type="ECO:0000313" key="1">
    <source>
        <dbReference type="EMBL" id="KAI4371636.1"/>
    </source>
</evidence>